<name>A0A1W1XAG5_9NEIS</name>
<organism evidence="1 2">
    <name type="scientific">Andreprevotia lacus DSM 23236</name>
    <dbReference type="NCBI Taxonomy" id="1121001"/>
    <lineage>
        <taxon>Bacteria</taxon>
        <taxon>Pseudomonadati</taxon>
        <taxon>Pseudomonadota</taxon>
        <taxon>Betaproteobacteria</taxon>
        <taxon>Neisseriales</taxon>
        <taxon>Chitinibacteraceae</taxon>
        <taxon>Andreprevotia</taxon>
    </lineage>
</organism>
<dbReference type="Gene3D" id="1.10.490.10">
    <property type="entry name" value="Globins"/>
    <property type="match status" value="1"/>
</dbReference>
<dbReference type="OrthoDB" id="8590909at2"/>
<dbReference type="GO" id="GO:0019825">
    <property type="term" value="F:oxygen binding"/>
    <property type="evidence" value="ECO:0007669"/>
    <property type="project" value="InterPro"/>
</dbReference>
<evidence type="ECO:0000313" key="1">
    <source>
        <dbReference type="EMBL" id="SMC21015.1"/>
    </source>
</evidence>
<gene>
    <name evidence="1" type="ORF">SAMN02745857_01103</name>
</gene>
<evidence type="ECO:0000313" key="2">
    <source>
        <dbReference type="Proteomes" id="UP000192761"/>
    </source>
</evidence>
<dbReference type="AlphaFoldDB" id="A0A1W1XAG5"/>
<keyword evidence="2" id="KW-1185">Reference proteome</keyword>
<dbReference type="EMBL" id="FWXD01000005">
    <property type="protein sequence ID" value="SMC21015.1"/>
    <property type="molecule type" value="Genomic_DNA"/>
</dbReference>
<dbReference type="SUPFAM" id="SSF46458">
    <property type="entry name" value="Globin-like"/>
    <property type="match status" value="1"/>
</dbReference>
<dbReference type="RefSeq" id="WP_084089724.1">
    <property type="nucleotide sequence ID" value="NZ_FWXD01000005.1"/>
</dbReference>
<dbReference type="InterPro" id="IPR012292">
    <property type="entry name" value="Globin/Proto"/>
</dbReference>
<dbReference type="STRING" id="1121001.SAMN02745857_01103"/>
<reference evidence="1 2" key="1">
    <citation type="submission" date="2017-04" db="EMBL/GenBank/DDBJ databases">
        <authorList>
            <person name="Afonso C.L."/>
            <person name="Miller P.J."/>
            <person name="Scott M.A."/>
            <person name="Spackman E."/>
            <person name="Goraichik I."/>
            <person name="Dimitrov K.M."/>
            <person name="Suarez D.L."/>
            <person name="Swayne D.E."/>
        </authorList>
    </citation>
    <scope>NUCLEOTIDE SEQUENCE [LARGE SCALE GENOMIC DNA]</scope>
    <source>
        <strain evidence="1 2">DSM 23236</strain>
    </source>
</reference>
<accession>A0A1W1XAG5</accession>
<dbReference type="Proteomes" id="UP000192761">
    <property type="component" value="Unassembled WGS sequence"/>
</dbReference>
<proteinExistence type="predicted"/>
<protein>
    <recommendedName>
        <fullName evidence="3">Globin</fullName>
    </recommendedName>
</protein>
<sequence>MMERLAQAIGLPALQAVIDDFIAALRQHPMFAAAMSGVGQLERLRHKLVSFWAAVLDGESYRVSSASFASLFAGTRAEWRAAYALFARAIQRHVPGYLARLWQQRLDWFGQSLPLQAAPVGVPA</sequence>
<evidence type="ECO:0008006" key="3">
    <source>
        <dbReference type="Google" id="ProtNLM"/>
    </source>
</evidence>
<dbReference type="GO" id="GO:0020037">
    <property type="term" value="F:heme binding"/>
    <property type="evidence" value="ECO:0007669"/>
    <property type="project" value="InterPro"/>
</dbReference>
<dbReference type="InterPro" id="IPR009050">
    <property type="entry name" value="Globin-like_sf"/>
</dbReference>